<sequence>MMTKKTDLPPLPIAGSEGGGRERDYNLINPFLDIVFARKANGNNFTNGVKAPLSARLKELRHSLVMSNSYTFVVPTTKILEWSVDRETLLPYRDLFLQDDCIFSHIIQIPPMSRNNQRARYYPTVNGKTIIIKDGYVHTHKGFNRYVRSAIVSEYVFYPACDFLPPGAEFLVYEVEVPLIGTPMLSAEISPTIATKYEMAVPAKNTFTKNSEDNPSYLLKNTAPADLERMLSAYPQLNRQVLGPMLILIEEFDCSNCTSEDEVLSLFDSVTEESMQKFKQGDASSIQSLARDNDLNGDDITDSIYRFVENSLSDQIWQKLIEIREEADSNLTKTISTIENIDISQIGLPEDFSTEELFTLDRKVWKAAKELGTLSELSSAEDKIEVILKVIHILSSSEPDESMKAKTLHEHGITGTLQSTVSSVNGGGGNGRGTSDTGSTQGQAITVEPKMPVMQGPNVNADILVSLLLVVVCRSGLKYLDTDLFYVRNFTYRDSESGQLGYALLTLEGVLFHIVNEHKQISPLSDQNLRLWQFIKQPPNASTCTETYLRTLSKEQTSWKTIVRSRSPTGESSLMLAIQNKHMGAFQALLSIDESGNSIDFKDRKKGDTKMVFSKEYLLNDTTDSGTTLLMAAVHTEDKSIINQVLEVFLELEEQDIKRYLSLSDSWSRSVSHYFFNAPWLIERIGHLICWEQRDQNGQTPLFALCRSYDHADYNYLMTAGFRAWSESVQKLRPDEQPSILDHMDNKGNTLLHIVKDRHAVEQVLKYDVAINWPNEKGLTPLMVYSKYSRLSAILSLSQQPLIDLERTDFRGLNALDLAKEIQTLNILDGKCCGLASGGWGSAPDPGCSCFAGYGGSETQRLERSERSRGVWGAAPAAGGSGTNRSRNLGVFERSYQRTGDVDHASVVC</sequence>
<feature type="region of interest" description="Disordered" evidence="2">
    <location>
        <begin position="865"/>
        <end position="885"/>
    </location>
</feature>
<dbReference type="Proteomes" id="UP000189580">
    <property type="component" value="Chromosome a"/>
</dbReference>
<name>A0A167D0R0_9ASCO</name>
<dbReference type="GO" id="GO:0005769">
    <property type="term" value="C:early endosome"/>
    <property type="evidence" value="ECO:0007669"/>
    <property type="project" value="TreeGrafter"/>
</dbReference>
<evidence type="ECO:0000313" key="4">
    <source>
        <dbReference type="EMBL" id="ANB12336.1"/>
    </source>
</evidence>
<dbReference type="SUPFAM" id="SSF48403">
    <property type="entry name" value="Ankyrin repeat"/>
    <property type="match status" value="1"/>
</dbReference>
<dbReference type="GO" id="GO:0005886">
    <property type="term" value="C:plasma membrane"/>
    <property type="evidence" value="ECO:0007669"/>
    <property type="project" value="TreeGrafter"/>
</dbReference>
<dbReference type="InterPro" id="IPR037191">
    <property type="entry name" value="VPS9_dom_sf"/>
</dbReference>
<protein>
    <recommendedName>
        <fullName evidence="3">VPS9 domain-containing protein</fullName>
    </recommendedName>
</protein>
<dbReference type="GeneID" id="30037634"/>
<feature type="region of interest" description="Disordered" evidence="2">
    <location>
        <begin position="419"/>
        <end position="442"/>
    </location>
</feature>
<dbReference type="Gene3D" id="1.25.40.20">
    <property type="entry name" value="Ankyrin repeat-containing domain"/>
    <property type="match status" value="2"/>
</dbReference>
<evidence type="ECO:0000259" key="3">
    <source>
        <dbReference type="PROSITE" id="PS51205"/>
    </source>
</evidence>
<dbReference type="PANTHER" id="PTHR24170:SF1">
    <property type="entry name" value="DOMAIN PROTEIN, PUTATIVE (AFU_ORTHOLOGUE AFUA_1G09870)-RELATED"/>
    <property type="match status" value="1"/>
</dbReference>
<gene>
    <name evidence="4" type="ORF">AWJ20_586</name>
</gene>
<dbReference type="GO" id="GO:0045022">
    <property type="term" value="P:early endosome to late endosome transport"/>
    <property type="evidence" value="ECO:0007669"/>
    <property type="project" value="TreeGrafter"/>
</dbReference>
<dbReference type="AlphaFoldDB" id="A0A167D0R0"/>
<dbReference type="PROSITE" id="PS51205">
    <property type="entry name" value="VPS9"/>
    <property type="match status" value="1"/>
</dbReference>
<dbReference type="EMBL" id="CP014501">
    <property type="protein sequence ID" value="ANB12336.1"/>
    <property type="molecule type" value="Genomic_DNA"/>
</dbReference>
<dbReference type="GO" id="GO:0000149">
    <property type="term" value="F:SNARE binding"/>
    <property type="evidence" value="ECO:0007669"/>
    <property type="project" value="TreeGrafter"/>
</dbReference>
<dbReference type="RefSeq" id="XP_018734813.1">
    <property type="nucleotide sequence ID" value="XM_018882534.1"/>
</dbReference>
<dbReference type="GO" id="GO:0030133">
    <property type="term" value="C:transport vesicle"/>
    <property type="evidence" value="ECO:0007669"/>
    <property type="project" value="TreeGrafter"/>
</dbReference>
<reference evidence="4 5" key="1">
    <citation type="submission" date="2016-02" db="EMBL/GenBank/DDBJ databases">
        <title>Complete genome sequence and transcriptome regulation of the pentose utilising yeast Sugiyamaella lignohabitans.</title>
        <authorList>
            <person name="Bellasio M."/>
            <person name="Peymann A."/>
            <person name="Valli M."/>
            <person name="Sipitzky M."/>
            <person name="Graf A."/>
            <person name="Sauer M."/>
            <person name="Marx H."/>
            <person name="Mattanovich D."/>
        </authorList>
    </citation>
    <scope>NUCLEOTIDE SEQUENCE [LARGE SCALE GENOMIC DNA]</scope>
    <source>
        <strain evidence="4 5">CBS 10342</strain>
    </source>
</reference>
<dbReference type="SUPFAM" id="SSF109993">
    <property type="entry name" value="VPS9 domain"/>
    <property type="match status" value="1"/>
</dbReference>
<dbReference type="GO" id="GO:0005770">
    <property type="term" value="C:late endosome"/>
    <property type="evidence" value="ECO:0007669"/>
    <property type="project" value="TreeGrafter"/>
</dbReference>
<dbReference type="OrthoDB" id="7464126at2759"/>
<proteinExistence type="inferred from homology"/>
<dbReference type="InterPro" id="IPR051248">
    <property type="entry name" value="UPF0507/Ank_repeat_27"/>
</dbReference>
<dbReference type="KEGG" id="slb:AWJ20_586"/>
<dbReference type="Pfam" id="PF02204">
    <property type="entry name" value="VPS9"/>
    <property type="match status" value="1"/>
</dbReference>
<dbReference type="GO" id="GO:0005085">
    <property type="term" value="F:guanyl-nucleotide exchange factor activity"/>
    <property type="evidence" value="ECO:0007669"/>
    <property type="project" value="TreeGrafter"/>
</dbReference>
<dbReference type="InterPro" id="IPR003123">
    <property type="entry name" value="VPS9"/>
</dbReference>
<organism evidence="4 5">
    <name type="scientific">Sugiyamaella lignohabitans</name>
    <dbReference type="NCBI Taxonomy" id="796027"/>
    <lineage>
        <taxon>Eukaryota</taxon>
        <taxon>Fungi</taxon>
        <taxon>Dikarya</taxon>
        <taxon>Ascomycota</taxon>
        <taxon>Saccharomycotina</taxon>
        <taxon>Dipodascomycetes</taxon>
        <taxon>Dipodascales</taxon>
        <taxon>Trichomonascaceae</taxon>
        <taxon>Sugiyamaella</taxon>
    </lineage>
</organism>
<dbReference type="InterPro" id="IPR036770">
    <property type="entry name" value="Ankyrin_rpt-contain_sf"/>
</dbReference>
<accession>A0A167D0R0</accession>
<dbReference type="Gene3D" id="1.20.1050.80">
    <property type="entry name" value="VPS9 domain"/>
    <property type="match status" value="1"/>
</dbReference>
<evidence type="ECO:0000256" key="1">
    <source>
        <dbReference type="ARBA" id="ARBA00007428"/>
    </source>
</evidence>
<evidence type="ECO:0000313" key="5">
    <source>
        <dbReference type="Proteomes" id="UP000189580"/>
    </source>
</evidence>
<feature type="domain" description="VPS9" evidence="3">
    <location>
        <begin position="325"/>
        <end position="523"/>
    </location>
</feature>
<dbReference type="GO" id="GO:0097422">
    <property type="term" value="C:tubular endosome"/>
    <property type="evidence" value="ECO:0007669"/>
    <property type="project" value="TreeGrafter"/>
</dbReference>
<comment type="similarity">
    <text evidence="1">Belongs to the UPF0507 family.</text>
</comment>
<evidence type="ECO:0000256" key="2">
    <source>
        <dbReference type="SAM" id="MobiDB-lite"/>
    </source>
</evidence>
<keyword evidence="5" id="KW-1185">Reference proteome</keyword>
<dbReference type="PANTHER" id="PTHR24170">
    <property type="entry name" value="ANKYRIN REPEAT DOMAIN-CONTAINING PROTEIN 27"/>
    <property type="match status" value="1"/>
</dbReference>